<feature type="compositionally biased region" description="Polar residues" evidence="1">
    <location>
        <begin position="74"/>
        <end position="86"/>
    </location>
</feature>
<name>A0ABQ7EYS1_BRACR</name>
<dbReference type="Proteomes" id="UP000266723">
    <property type="component" value="Unassembled WGS sequence"/>
</dbReference>
<evidence type="ECO:0000313" key="2">
    <source>
        <dbReference type="EMBL" id="KAF3608260.1"/>
    </source>
</evidence>
<dbReference type="EMBL" id="QGKV02000297">
    <property type="protein sequence ID" value="KAF3608260.1"/>
    <property type="molecule type" value="Genomic_DNA"/>
</dbReference>
<organism evidence="2 3">
    <name type="scientific">Brassica cretica</name>
    <name type="common">Mustard</name>
    <dbReference type="NCBI Taxonomy" id="69181"/>
    <lineage>
        <taxon>Eukaryota</taxon>
        <taxon>Viridiplantae</taxon>
        <taxon>Streptophyta</taxon>
        <taxon>Embryophyta</taxon>
        <taxon>Tracheophyta</taxon>
        <taxon>Spermatophyta</taxon>
        <taxon>Magnoliopsida</taxon>
        <taxon>eudicotyledons</taxon>
        <taxon>Gunneridae</taxon>
        <taxon>Pentapetalae</taxon>
        <taxon>rosids</taxon>
        <taxon>malvids</taxon>
        <taxon>Brassicales</taxon>
        <taxon>Brassicaceae</taxon>
        <taxon>Brassiceae</taxon>
        <taxon>Brassica</taxon>
    </lineage>
</organism>
<comment type="caution">
    <text evidence="2">The sequence shown here is derived from an EMBL/GenBank/DDBJ whole genome shotgun (WGS) entry which is preliminary data.</text>
</comment>
<evidence type="ECO:0000256" key="1">
    <source>
        <dbReference type="SAM" id="MobiDB-lite"/>
    </source>
</evidence>
<protein>
    <submittedName>
        <fullName evidence="2">Uncharacterized protein</fullName>
    </submittedName>
</protein>
<feature type="region of interest" description="Disordered" evidence="1">
    <location>
        <begin position="53"/>
        <end position="86"/>
    </location>
</feature>
<accession>A0ABQ7EYS1</accession>
<proteinExistence type="predicted"/>
<sequence>MGLSLQSGEDKGEYVKTFLHNQRLTSISERNNIKFKLSQEAFYNPKIHEIPKKISKSKKKQAIDDSQPEEQAEQGPSTPSMGAFDTTSHPILELYPTVLSVKLTSRLGHCSEGTSFRIGQ</sequence>
<evidence type="ECO:0000313" key="3">
    <source>
        <dbReference type="Proteomes" id="UP000266723"/>
    </source>
</evidence>
<reference evidence="2 3" key="1">
    <citation type="journal article" date="2020" name="BMC Genomics">
        <title>Intraspecific diversification of the crop wild relative Brassica cretica Lam. using demographic model selection.</title>
        <authorList>
            <person name="Kioukis A."/>
            <person name="Michalopoulou V.A."/>
            <person name="Briers L."/>
            <person name="Pirintsos S."/>
            <person name="Studholme D.J."/>
            <person name="Pavlidis P."/>
            <person name="Sarris P.F."/>
        </authorList>
    </citation>
    <scope>NUCLEOTIDE SEQUENCE [LARGE SCALE GENOMIC DNA]</scope>
    <source>
        <strain evidence="3">cv. PFS-1207/04</strain>
    </source>
</reference>
<keyword evidence="3" id="KW-1185">Reference proteome</keyword>
<gene>
    <name evidence="2" type="ORF">DY000_02047503</name>
</gene>